<keyword evidence="2" id="KW-1185">Reference proteome</keyword>
<comment type="caution">
    <text evidence="1">The sequence shown here is derived from an EMBL/GenBank/DDBJ whole genome shotgun (WGS) entry which is preliminary data.</text>
</comment>
<reference evidence="1" key="1">
    <citation type="submission" date="2022-11" db="EMBL/GenBank/DDBJ databases">
        <title>Parathalassolutuus dongxingensis gen. nov., sp. nov., a novel member of family Oceanospirillaceae isolated from a coastal shrimp pond in Guangxi, China.</title>
        <authorList>
            <person name="Chen H."/>
        </authorList>
    </citation>
    <scope>NUCLEOTIDE SEQUENCE</scope>
    <source>
        <strain evidence="1">G-43</strain>
    </source>
</reference>
<dbReference type="AlphaFoldDB" id="A0A9X3EEQ7"/>
<name>A0A9X3EEQ7_9GAMM</name>
<dbReference type="EMBL" id="JAPNOA010000039">
    <property type="protein sequence ID" value="MCY0966179.1"/>
    <property type="molecule type" value="Genomic_DNA"/>
</dbReference>
<proteinExistence type="predicted"/>
<evidence type="ECO:0000313" key="2">
    <source>
        <dbReference type="Proteomes" id="UP001150830"/>
    </source>
</evidence>
<evidence type="ECO:0000313" key="1">
    <source>
        <dbReference type="EMBL" id="MCY0966179.1"/>
    </source>
</evidence>
<organism evidence="1 2">
    <name type="scientific">Parathalassolituus penaei</name>
    <dbReference type="NCBI Taxonomy" id="2997323"/>
    <lineage>
        <taxon>Bacteria</taxon>
        <taxon>Pseudomonadati</taxon>
        <taxon>Pseudomonadota</taxon>
        <taxon>Gammaproteobacteria</taxon>
        <taxon>Oceanospirillales</taxon>
        <taxon>Oceanospirillaceae</taxon>
        <taxon>Parathalassolituus</taxon>
    </lineage>
</organism>
<gene>
    <name evidence="1" type="ORF">OUO13_13375</name>
</gene>
<sequence>MSAAEFFITLLEGRLQAAVELIPDPENSNTTGNWLLRIRLMYDGAAAGVTSFTLHSHSAEEARDVARNIGSNPYLMREIDEFLWGESD</sequence>
<accession>A0A9X3EEQ7</accession>
<dbReference type="RefSeq" id="WP_283174390.1">
    <property type="nucleotide sequence ID" value="NZ_JAPNOA010000039.1"/>
</dbReference>
<dbReference type="Proteomes" id="UP001150830">
    <property type="component" value="Unassembled WGS sequence"/>
</dbReference>
<protein>
    <submittedName>
        <fullName evidence="1">Uncharacterized protein</fullName>
    </submittedName>
</protein>